<organism evidence="2 3">
    <name type="scientific">Phytophthora cactorum</name>
    <dbReference type="NCBI Taxonomy" id="29920"/>
    <lineage>
        <taxon>Eukaryota</taxon>
        <taxon>Sar</taxon>
        <taxon>Stramenopiles</taxon>
        <taxon>Oomycota</taxon>
        <taxon>Peronosporomycetes</taxon>
        <taxon>Peronosporales</taxon>
        <taxon>Peronosporaceae</taxon>
        <taxon>Phytophthora</taxon>
    </lineage>
</organism>
<gene>
    <name evidence="2" type="ORF">PC118_g23149</name>
</gene>
<dbReference type="VEuPathDB" id="FungiDB:PC110_g23585"/>
<proteinExistence type="predicted"/>
<evidence type="ECO:0000313" key="3">
    <source>
        <dbReference type="Proteomes" id="UP000697107"/>
    </source>
</evidence>
<evidence type="ECO:0000256" key="1">
    <source>
        <dbReference type="SAM" id="MobiDB-lite"/>
    </source>
</evidence>
<feature type="region of interest" description="Disordered" evidence="1">
    <location>
        <begin position="1"/>
        <end position="26"/>
    </location>
</feature>
<accession>A0A8T1ERA8</accession>
<feature type="compositionally biased region" description="Basic and acidic residues" evidence="1">
    <location>
        <begin position="280"/>
        <end position="297"/>
    </location>
</feature>
<reference evidence="2" key="1">
    <citation type="submission" date="2018-10" db="EMBL/GenBank/DDBJ databases">
        <title>Effector identification in a new, highly contiguous assembly of the strawberry crown rot pathogen Phytophthora cactorum.</title>
        <authorList>
            <person name="Armitage A.D."/>
            <person name="Nellist C.F."/>
            <person name="Bates H."/>
            <person name="Vickerstaff R.J."/>
            <person name="Harrison R.J."/>
        </authorList>
    </citation>
    <scope>NUCLEOTIDE SEQUENCE</scope>
    <source>
        <strain evidence="2">P415</strain>
    </source>
</reference>
<dbReference type="VEuPathDB" id="FungiDB:PC110_g23572"/>
<feature type="compositionally biased region" description="Polar residues" evidence="1">
    <location>
        <begin position="1"/>
        <end position="20"/>
    </location>
</feature>
<protein>
    <submittedName>
        <fullName evidence="2">Uncharacterized protein</fullName>
    </submittedName>
</protein>
<dbReference type="AlphaFoldDB" id="A0A8T1ERA8"/>
<dbReference type="Proteomes" id="UP000697107">
    <property type="component" value="Unassembled WGS sequence"/>
</dbReference>
<dbReference type="EMBL" id="RCML01002057">
    <property type="protein sequence ID" value="KAG2959182.1"/>
    <property type="molecule type" value="Genomic_DNA"/>
</dbReference>
<feature type="region of interest" description="Disordered" evidence="1">
    <location>
        <begin position="252"/>
        <end position="297"/>
    </location>
</feature>
<sequence>MMQQHQEGTATTGTSSTNEAGATRGSRVMDSRLRPWALYDLSGAQKGVEGVEYGALQESWCAFIWRWNRMVEEDDSFVGWLVYREEIIKDHSLSELRERVCSGAGKTCAASATKLGLVRLDHIRDVVKEVGARLPRIFLRREAGPSYLIVGHRERGHDDVWRGEEDPRGQQCVQRSSGCLQQRHQQEMDRHAGNARVLAGQDEDDLLNRYCDIQQELDEALDQAARATGETAQLRQSNREILARVRMLERSVHGQLQTGTQPRDPAPGTDGSMVRRARREGRPTHAPAHEAEPTLES</sequence>
<comment type="caution">
    <text evidence="2">The sequence shown here is derived from an EMBL/GenBank/DDBJ whole genome shotgun (WGS) entry which is preliminary data.</text>
</comment>
<evidence type="ECO:0000313" key="2">
    <source>
        <dbReference type="EMBL" id="KAG2959182.1"/>
    </source>
</evidence>
<name>A0A8T1ERA8_9STRA</name>